<evidence type="ECO:0000256" key="4">
    <source>
        <dbReference type="ARBA" id="ARBA00022692"/>
    </source>
</evidence>
<evidence type="ECO:0000256" key="1">
    <source>
        <dbReference type="ARBA" id="ARBA00004141"/>
    </source>
</evidence>
<dbReference type="InterPro" id="IPR017871">
    <property type="entry name" value="ABC_transporter-like_CS"/>
</dbReference>
<dbReference type="PANTHER" id="PTHR24221:SF213">
    <property type="entry name" value="ABC MULTIDRUG TRANSPORTER (EUROFUNG)"/>
    <property type="match status" value="1"/>
</dbReference>
<dbReference type="InterPro" id="IPR003593">
    <property type="entry name" value="AAA+_ATPase"/>
</dbReference>
<dbReference type="FunFam" id="3.40.50.300:FF:000913">
    <property type="entry name" value="ABC multidrug transporter SitT"/>
    <property type="match status" value="1"/>
</dbReference>
<evidence type="ECO:0000256" key="8">
    <source>
        <dbReference type="ARBA" id="ARBA00023136"/>
    </source>
</evidence>
<accession>A0AAN7SWA9</accession>
<dbReference type="InterPro" id="IPR027417">
    <property type="entry name" value="P-loop_NTPase"/>
</dbReference>
<proteinExistence type="inferred from homology"/>
<evidence type="ECO:0000256" key="7">
    <source>
        <dbReference type="ARBA" id="ARBA00022989"/>
    </source>
</evidence>
<dbReference type="CDD" id="cd18578">
    <property type="entry name" value="ABC_6TM_Pgp_ABCB1_D2_like"/>
    <property type="match status" value="1"/>
</dbReference>
<dbReference type="SMART" id="SM00382">
    <property type="entry name" value="AAA"/>
    <property type="match status" value="2"/>
</dbReference>
<feature type="transmembrane region" description="Helical" evidence="10">
    <location>
        <begin position="394"/>
        <end position="416"/>
    </location>
</feature>
<sequence length="973" mass="107255">MGNIIQPLMSITKAISASSEFFDMIDSDIVSTSGLREPDVTAHGDIELQDITFVYPTRPEVQVLKNFSARFEKGKTTALVGPSGSGKSTVVALLERWYELEDTVAPPSVSNEGSENHAGESLDAGIATGAVRLNSHNIKQFDLKWWRSQIGLVQQEPFLFNDTIEKNVAYGLIGTEWEHTDEAKKQELVKEACREAFADEFIVNLSQGYQTIVGEAGVKLSGGQRQRIAIARSIVRKPAILILDEATSAIDVQGERIVQEALDRLSRNRTTIMIAHRLSTIKKADHIIVLKDGIKIEEGTHEQLLSVADSLYSGLTAAQKIEEQETDPDNEHPMNKEGLSSGERHLDEVGRSKSHASSFATDSEKAAETASYQRKGFFGSVGVLLSEQRAQWPIYAIILISAMSCGAANAIQSWIFAQLIQVFQYTGQRLVSAANFWSLMFFILALVVGMSYGALMLFAATSSTHVGSTCKKEYFQNTIKMPISYFDRQDNSSGSVMSRLSSDPKQMSELLGINGAFPTISIFNLIGSIIISFYFGWKLTLVAFFAAAPAILIASFVRMRYELQFETMDAKVFANSSKFATEAIGAFRTVTSLTMEESILQQYEYLLKEQVRKSTRTSTYAKLVYAFADSIDLCGMALTFWYGGQLLASREYNVLQFFVVYAAIIQGAQAAGIYMSITPNVARSAAAANRMLELRSQVGNLKQPTAHVTALNDARLGAKVEFKDVNFSYPQQSVPLFTHLDITIEPGQFVAFVGPSGCGKTTVVSLLERFYDPTSGMITLDGQDITTVDAQIYRRDLSLVAQEPRLFSGTIRQNLLLGVEGSTITEDQIVQACCDAEIHDFIISLPDGYETELGSNTQTALSGGQKQRLCLARALLRQPKLLLLDEATSSLDSQSEKLVQGAIERLAGQRNMTVVAVAHRLATIQKADVIFVFGERDINRRKGTKIVEMGTHKELLGQRGVYYAMCQIQTLDR</sequence>
<dbReference type="PROSITE" id="PS50893">
    <property type="entry name" value="ABC_TRANSPORTER_2"/>
    <property type="match status" value="2"/>
</dbReference>
<organism evidence="13 14">
    <name type="scientific">Lithohypha guttulata</name>
    <dbReference type="NCBI Taxonomy" id="1690604"/>
    <lineage>
        <taxon>Eukaryota</taxon>
        <taxon>Fungi</taxon>
        <taxon>Dikarya</taxon>
        <taxon>Ascomycota</taxon>
        <taxon>Pezizomycotina</taxon>
        <taxon>Eurotiomycetes</taxon>
        <taxon>Chaetothyriomycetidae</taxon>
        <taxon>Chaetothyriales</taxon>
        <taxon>Trichomeriaceae</taxon>
        <taxon>Lithohypha</taxon>
    </lineage>
</organism>
<keyword evidence="5" id="KW-0547">Nucleotide-binding</keyword>
<evidence type="ECO:0000256" key="6">
    <source>
        <dbReference type="ARBA" id="ARBA00022840"/>
    </source>
</evidence>
<dbReference type="Pfam" id="PF00664">
    <property type="entry name" value="ABC_membrane"/>
    <property type="match status" value="1"/>
</dbReference>
<dbReference type="PANTHER" id="PTHR24221">
    <property type="entry name" value="ATP-BINDING CASSETTE SUB-FAMILY B"/>
    <property type="match status" value="1"/>
</dbReference>
<feature type="domain" description="ABC transmembrane type-1" evidence="12">
    <location>
        <begin position="396"/>
        <end position="683"/>
    </location>
</feature>
<evidence type="ECO:0000256" key="3">
    <source>
        <dbReference type="ARBA" id="ARBA00007577"/>
    </source>
</evidence>
<dbReference type="EMBL" id="JAVRRJ010000006">
    <property type="protein sequence ID" value="KAK5083421.1"/>
    <property type="molecule type" value="Genomic_DNA"/>
</dbReference>
<keyword evidence="14" id="KW-1185">Reference proteome</keyword>
<keyword evidence="8 10" id="KW-0472">Membrane</keyword>
<dbReference type="GO" id="GO:0016020">
    <property type="term" value="C:membrane"/>
    <property type="evidence" value="ECO:0007669"/>
    <property type="project" value="UniProtKB-SubCell"/>
</dbReference>
<dbReference type="Pfam" id="PF00005">
    <property type="entry name" value="ABC_tran"/>
    <property type="match status" value="2"/>
</dbReference>
<name>A0AAN7SWA9_9EURO</name>
<dbReference type="FunFam" id="3.40.50.300:FF:001530">
    <property type="entry name" value="ABC multidrug transporter (Eurofung)"/>
    <property type="match status" value="1"/>
</dbReference>
<evidence type="ECO:0000259" key="12">
    <source>
        <dbReference type="PROSITE" id="PS50929"/>
    </source>
</evidence>
<dbReference type="SUPFAM" id="SSF52540">
    <property type="entry name" value="P-loop containing nucleoside triphosphate hydrolases"/>
    <property type="match status" value="2"/>
</dbReference>
<evidence type="ECO:0000256" key="2">
    <source>
        <dbReference type="ARBA" id="ARBA00004308"/>
    </source>
</evidence>
<evidence type="ECO:0000256" key="9">
    <source>
        <dbReference type="SAM" id="MobiDB-lite"/>
    </source>
</evidence>
<feature type="domain" description="ABC transporter" evidence="11">
    <location>
        <begin position="46"/>
        <end position="317"/>
    </location>
</feature>
<dbReference type="GO" id="GO:0140359">
    <property type="term" value="F:ABC-type transporter activity"/>
    <property type="evidence" value="ECO:0007669"/>
    <property type="project" value="InterPro"/>
</dbReference>
<dbReference type="SUPFAM" id="SSF90123">
    <property type="entry name" value="ABC transporter transmembrane region"/>
    <property type="match status" value="1"/>
</dbReference>
<keyword evidence="7 10" id="KW-1133">Transmembrane helix</keyword>
<dbReference type="Gene3D" id="1.20.1560.10">
    <property type="entry name" value="ABC transporter type 1, transmembrane domain"/>
    <property type="match status" value="1"/>
</dbReference>
<reference evidence="13 14" key="1">
    <citation type="submission" date="2023-08" db="EMBL/GenBank/DDBJ databases">
        <title>Black Yeasts Isolated from many extreme environments.</title>
        <authorList>
            <person name="Coleine C."/>
            <person name="Stajich J.E."/>
            <person name="Selbmann L."/>
        </authorList>
    </citation>
    <scope>NUCLEOTIDE SEQUENCE [LARGE SCALE GENOMIC DNA]</scope>
    <source>
        <strain evidence="13 14">CCFEE 5910</strain>
    </source>
</reference>
<protein>
    <submittedName>
        <fullName evidence="13">Uncharacterized protein</fullName>
    </submittedName>
</protein>
<feature type="region of interest" description="Disordered" evidence="9">
    <location>
        <begin position="322"/>
        <end position="343"/>
    </location>
</feature>
<dbReference type="AlphaFoldDB" id="A0AAN7SWA9"/>
<dbReference type="GO" id="GO:0012505">
    <property type="term" value="C:endomembrane system"/>
    <property type="evidence" value="ECO:0007669"/>
    <property type="project" value="UniProtKB-SubCell"/>
</dbReference>
<dbReference type="InterPro" id="IPR003439">
    <property type="entry name" value="ABC_transporter-like_ATP-bd"/>
</dbReference>
<dbReference type="GO" id="GO:0005524">
    <property type="term" value="F:ATP binding"/>
    <property type="evidence" value="ECO:0007669"/>
    <property type="project" value="UniProtKB-KW"/>
</dbReference>
<feature type="transmembrane region" description="Helical" evidence="10">
    <location>
        <begin position="436"/>
        <end position="458"/>
    </location>
</feature>
<keyword evidence="6" id="KW-0067">ATP-binding</keyword>
<evidence type="ECO:0000313" key="13">
    <source>
        <dbReference type="EMBL" id="KAK5083421.1"/>
    </source>
</evidence>
<evidence type="ECO:0000256" key="10">
    <source>
        <dbReference type="SAM" id="Phobius"/>
    </source>
</evidence>
<dbReference type="GO" id="GO:0016887">
    <property type="term" value="F:ATP hydrolysis activity"/>
    <property type="evidence" value="ECO:0007669"/>
    <property type="project" value="InterPro"/>
</dbReference>
<dbReference type="InterPro" id="IPR011527">
    <property type="entry name" value="ABC1_TM_dom"/>
</dbReference>
<evidence type="ECO:0000313" key="14">
    <source>
        <dbReference type="Proteomes" id="UP001309876"/>
    </source>
</evidence>
<feature type="transmembrane region" description="Helical" evidence="10">
    <location>
        <begin position="510"/>
        <end position="535"/>
    </location>
</feature>
<dbReference type="PROSITE" id="PS50929">
    <property type="entry name" value="ABC_TM1F"/>
    <property type="match status" value="1"/>
</dbReference>
<feature type="transmembrane region" description="Helical" evidence="10">
    <location>
        <begin position="541"/>
        <end position="561"/>
    </location>
</feature>
<keyword evidence="4 10" id="KW-0812">Transmembrane</keyword>
<evidence type="ECO:0000259" key="11">
    <source>
        <dbReference type="PROSITE" id="PS50893"/>
    </source>
</evidence>
<feature type="domain" description="ABC transporter" evidence="11">
    <location>
        <begin position="720"/>
        <end position="968"/>
    </location>
</feature>
<dbReference type="Gene3D" id="3.40.50.300">
    <property type="entry name" value="P-loop containing nucleotide triphosphate hydrolases"/>
    <property type="match status" value="2"/>
</dbReference>
<comment type="subcellular location">
    <subcellularLocation>
        <location evidence="2">Endomembrane system</location>
    </subcellularLocation>
    <subcellularLocation>
        <location evidence="1">Membrane</location>
        <topology evidence="1">Multi-pass membrane protein</topology>
    </subcellularLocation>
</comment>
<dbReference type="Proteomes" id="UP001309876">
    <property type="component" value="Unassembled WGS sequence"/>
</dbReference>
<dbReference type="PROSITE" id="PS00211">
    <property type="entry name" value="ABC_TRANSPORTER_1"/>
    <property type="match status" value="2"/>
</dbReference>
<comment type="similarity">
    <text evidence="3">Belongs to the ABC transporter superfamily. ABCB family. Multidrug resistance exporter (TC 3.A.1.201) subfamily.</text>
</comment>
<dbReference type="InterPro" id="IPR039421">
    <property type="entry name" value="Type_1_exporter"/>
</dbReference>
<comment type="caution">
    <text evidence="13">The sequence shown here is derived from an EMBL/GenBank/DDBJ whole genome shotgun (WGS) entry which is preliminary data.</text>
</comment>
<dbReference type="InterPro" id="IPR036640">
    <property type="entry name" value="ABC1_TM_sf"/>
</dbReference>
<gene>
    <name evidence="13" type="ORF">LTR05_005922</name>
</gene>
<evidence type="ECO:0000256" key="5">
    <source>
        <dbReference type="ARBA" id="ARBA00022741"/>
    </source>
</evidence>